<organism evidence="1 2">
    <name type="scientific">Piscirickettsia salmonis</name>
    <dbReference type="NCBI Taxonomy" id="1238"/>
    <lineage>
        <taxon>Bacteria</taxon>
        <taxon>Pseudomonadati</taxon>
        <taxon>Pseudomonadota</taxon>
        <taxon>Gammaproteobacteria</taxon>
        <taxon>Thiotrichales</taxon>
        <taxon>Piscirickettsiaceae</taxon>
        <taxon>Piscirickettsia</taxon>
    </lineage>
</organism>
<name>A0A9Q6LKE7_PISSA</name>
<dbReference type="AlphaFoldDB" id="A0A9Q6LKE7"/>
<sequence>MPRYSMEKFIGLKEEVVKDIPAADQTLYDSYPVYYSRDNAESFHQSKNQLIYLLDKITIENAPALAQLQVLKKRLVELVANHAEVEKQPILTDLKKRFESLYFYNQALLKSVHVEQFTDLTLGACYQGAYSNAVMLIDRIIAGDSLNNYLLSAKREFIQQQAFHFISATGSGVADIHGVNRLYNHVASSYNMQLIPDSWTLAREFEVTVLNEFAGYLRDAVTPLALLSLVQNKFVIPEIYDPQLMDEILPEHLRADWRCALYDAESKANDLERTGPLLLKVSLQSIGFIEDFVKVVAVQSMRNIKFYQTDDDIFIQEYIDDEVLCIDRYIVRVCQDSEEDYQLVKECYQVLREKSASLQGLPQGILLKLLDEYKEDAFSLIAALIDQGKEIAEADIFTIQAFLGQLDFLKVTGSTGAPILAVALDRGHPQIVKQIIDNSPYAQVINILIAYAASHGVLSTG</sequence>
<proteinExistence type="predicted"/>
<dbReference type="Proteomes" id="UP000422232">
    <property type="component" value="Chromosome"/>
</dbReference>
<dbReference type="RefSeq" id="WP_196214169.1">
    <property type="nucleotide sequence ID" value="NZ_CP012413.1"/>
</dbReference>
<gene>
    <name evidence="1" type="ORF">Psal009_01485</name>
</gene>
<protein>
    <submittedName>
        <fullName evidence="1">Uncharacterized protein</fullName>
    </submittedName>
</protein>
<keyword evidence="2" id="KW-1185">Reference proteome</keyword>
<accession>A0A9Q6LKE7</accession>
<evidence type="ECO:0000313" key="2">
    <source>
        <dbReference type="Proteomes" id="UP000422232"/>
    </source>
</evidence>
<reference evidence="1 2" key="1">
    <citation type="submission" date="2019-04" db="EMBL/GenBank/DDBJ databases">
        <title>Complete genome sequencing of Piscirickettsia salmonis strain Psal-009.</title>
        <authorList>
            <person name="Schober I."/>
            <person name="Bunk B."/>
            <person name="Sproer C."/>
            <person name="Carril G.P."/>
            <person name="Riedel T."/>
            <person name="Flores-Herrera P.A."/>
            <person name="Nourdin-Galindo G."/>
            <person name="Marshall S.H."/>
            <person name="Overmann J."/>
        </authorList>
    </citation>
    <scope>NUCLEOTIDE SEQUENCE [LARGE SCALE GENOMIC DNA]</scope>
    <source>
        <strain evidence="1 2">Psal-009</strain>
    </source>
</reference>
<dbReference type="EMBL" id="CP038908">
    <property type="protein sequence ID" value="QGO05594.1"/>
    <property type="molecule type" value="Genomic_DNA"/>
</dbReference>
<evidence type="ECO:0000313" key="1">
    <source>
        <dbReference type="EMBL" id="QGO05594.1"/>
    </source>
</evidence>